<feature type="transmembrane region" description="Helical" evidence="6">
    <location>
        <begin position="189"/>
        <end position="214"/>
    </location>
</feature>
<dbReference type="PANTHER" id="PTHR23320">
    <property type="entry name" value="MEMBRANE-SPANNING 4-DOMAINS SUBFAMILY A MS4A -RELATED"/>
    <property type="match status" value="1"/>
</dbReference>
<keyword evidence="5 6" id="KW-0472">Membrane</keyword>
<name>A0A6I8P8G0_ORNAN</name>
<protein>
    <recommendedName>
        <fullName evidence="9">Membrane spanning 4-domains A4A</fullName>
    </recommendedName>
</protein>
<keyword evidence="8" id="KW-1185">Reference proteome</keyword>
<evidence type="ECO:0000256" key="6">
    <source>
        <dbReference type="SAM" id="Phobius"/>
    </source>
</evidence>
<sequence length="248" mass="26925">MYERMKGLSGPHPVCYSIRHNIMRAQDVPRVPPVAFPRTGIDIFQSGQTVLPGSVPQPNSTLKKFLKGEPKILGAIQILIALMILGTGVILICINQTQVFGSFLILYSGYPVWGTLLFLISGSLSIAAERKTTKCLVQNCLVMNIISSIAAVAGLIIISFYIAIDQQPRYVCHTSPKHMSTSCKVLSDISSGVAALVLIFSFLEFCIALSLSIFGCNVTCYASDDILIFLPSKPIESETIQPANLNDV</sequence>
<reference evidence="7" key="3">
    <citation type="submission" date="2025-09" db="UniProtKB">
        <authorList>
            <consortium name="Ensembl"/>
        </authorList>
    </citation>
    <scope>IDENTIFICATION</scope>
    <source>
        <strain evidence="7">Glennie</strain>
    </source>
</reference>
<dbReference type="Ensembl" id="ENSOANT00000062016.1">
    <property type="protein sequence ID" value="ENSOANP00000050189.1"/>
    <property type="gene ID" value="ENSOANG00000038184.1"/>
</dbReference>
<organism evidence="7 8">
    <name type="scientific">Ornithorhynchus anatinus</name>
    <name type="common">Duckbill platypus</name>
    <dbReference type="NCBI Taxonomy" id="9258"/>
    <lineage>
        <taxon>Eukaryota</taxon>
        <taxon>Metazoa</taxon>
        <taxon>Chordata</taxon>
        <taxon>Craniata</taxon>
        <taxon>Vertebrata</taxon>
        <taxon>Euteleostomi</taxon>
        <taxon>Mammalia</taxon>
        <taxon>Monotremata</taxon>
        <taxon>Ornithorhynchidae</taxon>
        <taxon>Ornithorhynchus</taxon>
    </lineage>
</organism>
<keyword evidence="4 6" id="KW-1133">Transmembrane helix</keyword>
<dbReference type="AlphaFoldDB" id="A0A6I8P8G0"/>
<dbReference type="InParanoid" id="A0A6I8P8G0"/>
<feature type="transmembrane region" description="Helical" evidence="6">
    <location>
        <begin position="140"/>
        <end position="164"/>
    </location>
</feature>
<feature type="transmembrane region" description="Helical" evidence="6">
    <location>
        <begin position="104"/>
        <end position="128"/>
    </location>
</feature>
<feature type="transmembrane region" description="Helical" evidence="6">
    <location>
        <begin position="72"/>
        <end position="92"/>
    </location>
</feature>
<evidence type="ECO:0000313" key="7">
    <source>
        <dbReference type="Ensembl" id="ENSOANP00000050189.1"/>
    </source>
</evidence>
<dbReference type="Bgee" id="ENSOANG00000038184">
    <property type="expression patterns" value="Expressed in ovary and 7 other cell types or tissues"/>
</dbReference>
<dbReference type="PANTHER" id="PTHR23320:SF128">
    <property type="entry name" value="MEMBRANE-SPANNING 4-DOMAINS SUBFAMILY A MEMBER 4A"/>
    <property type="match status" value="1"/>
</dbReference>
<comment type="subcellular location">
    <subcellularLocation>
        <location evidence="1">Membrane</location>
        <topology evidence="1">Multi-pass membrane protein</topology>
    </subcellularLocation>
</comment>
<reference evidence="7" key="2">
    <citation type="submission" date="2025-08" db="UniProtKB">
        <authorList>
            <consortium name="Ensembl"/>
        </authorList>
    </citation>
    <scope>IDENTIFICATION</scope>
    <source>
        <strain evidence="7">Glennie</strain>
    </source>
</reference>
<evidence type="ECO:0000256" key="4">
    <source>
        <dbReference type="ARBA" id="ARBA00022989"/>
    </source>
</evidence>
<reference evidence="7 8" key="1">
    <citation type="journal article" date="2008" name="Nature">
        <title>Genome analysis of the platypus reveals unique signatures of evolution.</title>
        <authorList>
            <person name="Warren W.C."/>
            <person name="Hillier L.W."/>
            <person name="Marshall Graves J.A."/>
            <person name="Birney E."/>
            <person name="Ponting C.P."/>
            <person name="Grutzner F."/>
            <person name="Belov K."/>
            <person name="Miller W."/>
            <person name="Clarke L."/>
            <person name="Chinwalla A.T."/>
            <person name="Yang S.P."/>
            <person name="Heger A."/>
            <person name="Locke D.P."/>
            <person name="Miethke P."/>
            <person name="Waters P.D."/>
            <person name="Veyrunes F."/>
            <person name="Fulton L."/>
            <person name="Fulton B."/>
            <person name="Graves T."/>
            <person name="Wallis J."/>
            <person name="Puente X.S."/>
            <person name="Lopez-Otin C."/>
            <person name="Ordonez G.R."/>
            <person name="Eichler E.E."/>
            <person name="Chen L."/>
            <person name="Cheng Z."/>
            <person name="Deakin J.E."/>
            <person name="Alsop A."/>
            <person name="Thompson K."/>
            <person name="Kirby P."/>
            <person name="Papenfuss A.T."/>
            <person name="Wakefield M.J."/>
            <person name="Olender T."/>
            <person name="Lancet D."/>
            <person name="Huttley G.A."/>
            <person name="Smit A.F."/>
            <person name="Pask A."/>
            <person name="Temple-Smith P."/>
            <person name="Batzer M.A."/>
            <person name="Walker J.A."/>
            <person name="Konkel M.K."/>
            <person name="Harris R.S."/>
            <person name="Whittington C.M."/>
            <person name="Wong E.S."/>
            <person name="Gemmell N.J."/>
            <person name="Buschiazzo E."/>
            <person name="Vargas Jentzsch I.M."/>
            <person name="Merkel A."/>
            <person name="Schmitz J."/>
            <person name="Zemann A."/>
            <person name="Churakov G."/>
            <person name="Kriegs J.O."/>
            <person name="Brosius J."/>
            <person name="Murchison E.P."/>
            <person name="Sachidanandam R."/>
            <person name="Smith C."/>
            <person name="Hannon G.J."/>
            <person name="Tsend-Ayush E."/>
            <person name="McMillan D."/>
            <person name="Attenborough R."/>
            <person name="Rens W."/>
            <person name="Ferguson-Smith M."/>
            <person name="Lefevre C.M."/>
            <person name="Sharp J.A."/>
            <person name="Nicholas K.R."/>
            <person name="Ray D.A."/>
            <person name="Kube M."/>
            <person name="Reinhardt R."/>
            <person name="Pringle T.H."/>
            <person name="Taylor J."/>
            <person name="Jones R.C."/>
            <person name="Nixon B."/>
            <person name="Dacheux J.L."/>
            <person name="Niwa H."/>
            <person name="Sekita Y."/>
            <person name="Huang X."/>
            <person name="Stark A."/>
            <person name="Kheradpour P."/>
            <person name="Kellis M."/>
            <person name="Flicek P."/>
            <person name="Chen Y."/>
            <person name="Webber C."/>
            <person name="Hardison R."/>
            <person name="Nelson J."/>
            <person name="Hallsworth-Pepin K."/>
            <person name="Delehaunty K."/>
            <person name="Markovic C."/>
            <person name="Minx P."/>
            <person name="Feng Y."/>
            <person name="Kremitzki C."/>
            <person name="Mitreva M."/>
            <person name="Glasscock J."/>
            <person name="Wylie T."/>
            <person name="Wohldmann P."/>
            <person name="Thiru P."/>
            <person name="Nhan M.N."/>
            <person name="Pohl C.S."/>
            <person name="Smith S.M."/>
            <person name="Hou S."/>
            <person name="Nefedov M."/>
            <person name="de Jong P.J."/>
            <person name="Renfree M.B."/>
            <person name="Mardis E.R."/>
            <person name="Wilson R.K."/>
        </authorList>
    </citation>
    <scope>NUCLEOTIDE SEQUENCE [LARGE SCALE GENOMIC DNA]</scope>
    <source>
        <strain evidence="7 8">Glennie</strain>
    </source>
</reference>
<dbReference type="Proteomes" id="UP000002279">
    <property type="component" value="Chromosome 3"/>
</dbReference>
<evidence type="ECO:0000256" key="3">
    <source>
        <dbReference type="ARBA" id="ARBA00022692"/>
    </source>
</evidence>
<proteinExistence type="inferred from homology"/>
<evidence type="ECO:0008006" key="9">
    <source>
        <dbReference type="Google" id="ProtNLM"/>
    </source>
</evidence>
<dbReference type="GO" id="GO:0016020">
    <property type="term" value="C:membrane"/>
    <property type="evidence" value="ECO:0007669"/>
    <property type="project" value="UniProtKB-SubCell"/>
</dbReference>
<dbReference type="InterPro" id="IPR007237">
    <property type="entry name" value="CD20-like"/>
</dbReference>
<dbReference type="InterPro" id="IPR030417">
    <property type="entry name" value="MS4A"/>
</dbReference>
<accession>A0A6I8P8G0</accession>
<dbReference type="GeneTree" id="ENSGT00940000162383"/>
<comment type="similarity">
    <text evidence="2">Belongs to the MS4A family.</text>
</comment>
<keyword evidence="3 6" id="KW-0812">Transmembrane</keyword>
<dbReference type="Pfam" id="PF04103">
    <property type="entry name" value="CD20"/>
    <property type="match status" value="1"/>
</dbReference>
<dbReference type="OMA" id="FICHASP"/>
<dbReference type="FunCoup" id="A0A6I8P8G0">
    <property type="interactions" value="77"/>
</dbReference>
<gene>
    <name evidence="7" type="primary">LOC103170899</name>
</gene>
<evidence type="ECO:0000256" key="1">
    <source>
        <dbReference type="ARBA" id="ARBA00004141"/>
    </source>
</evidence>
<evidence type="ECO:0000256" key="5">
    <source>
        <dbReference type="ARBA" id="ARBA00023136"/>
    </source>
</evidence>
<evidence type="ECO:0000256" key="2">
    <source>
        <dbReference type="ARBA" id="ARBA00009565"/>
    </source>
</evidence>
<evidence type="ECO:0000313" key="8">
    <source>
        <dbReference type="Proteomes" id="UP000002279"/>
    </source>
</evidence>